<gene>
    <name evidence="3" type="ORF">C1J01_21740</name>
</gene>
<feature type="compositionally biased region" description="Low complexity" evidence="1">
    <location>
        <begin position="60"/>
        <end position="78"/>
    </location>
</feature>
<dbReference type="EMBL" id="POUD01000089">
    <property type="protein sequence ID" value="PZG16194.1"/>
    <property type="molecule type" value="Genomic_DNA"/>
</dbReference>
<dbReference type="PANTHER" id="PTHR43792:SF1">
    <property type="entry name" value="N-ACETYLTRANSFERASE DOMAIN-CONTAINING PROTEIN"/>
    <property type="match status" value="1"/>
</dbReference>
<keyword evidence="4" id="KW-1185">Reference proteome</keyword>
<dbReference type="InterPro" id="IPR051531">
    <property type="entry name" value="N-acetyltransferase"/>
</dbReference>
<dbReference type="AlphaFoldDB" id="A0A2W2FM34"/>
<protein>
    <recommendedName>
        <fullName evidence="2">N-acetyltransferase domain-containing protein</fullName>
    </recommendedName>
</protein>
<dbReference type="GO" id="GO:0016747">
    <property type="term" value="F:acyltransferase activity, transferring groups other than amino-acyl groups"/>
    <property type="evidence" value="ECO:0007669"/>
    <property type="project" value="InterPro"/>
</dbReference>
<evidence type="ECO:0000313" key="4">
    <source>
        <dbReference type="Proteomes" id="UP000249304"/>
    </source>
</evidence>
<dbReference type="SUPFAM" id="SSF55729">
    <property type="entry name" value="Acyl-CoA N-acyltransferases (Nat)"/>
    <property type="match status" value="1"/>
</dbReference>
<organism evidence="3 4">
    <name type="scientific">Nonomuraea aridisoli</name>
    <dbReference type="NCBI Taxonomy" id="2070368"/>
    <lineage>
        <taxon>Bacteria</taxon>
        <taxon>Bacillati</taxon>
        <taxon>Actinomycetota</taxon>
        <taxon>Actinomycetes</taxon>
        <taxon>Streptosporangiales</taxon>
        <taxon>Streptosporangiaceae</taxon>
        <taxon>Nonomuraea</taxon>
    </lineage>
</organism>
<evidence type="ECO:0000259" key="2">
    <source>
        <dbReference type="PROSITE" id="PS51186"/>
    </source>
</evidence>
<feature type="compositionally biased region" description="Polar residues" evidence="1">
    <location>
        <begin position="18"/>
        <end position="28"/>
    </location>
</feature>
<proteinExistence type="predicted"/>
<dbReference type="Gene3D" id="3.40.630.30">
    <property type="match status" value="1"/>
</dbReference>
<evidence type="ECO:0000313" key="3">
    <source>
        <dbReference type="EMBL" id="PZG16194.1"/>
    </source>
</evidence>
<accession>A0A2W2FM34</accession>
<dbReference type="PANTHER" id="PTHR43792">
    <property type="entry name" value="GNAT FAMILY, PUTATIVE (AFU_ORTHOLOGUE AFUA_3G00765)-RELATED-RELATED"/>
    <property type="match status" value="1"/>
</dbReference>
<comment type="caution">
    <text evidence="3">The sequence shown here is derived from an EMBL/GenBank/DDBJ whole genome shotgun (WGS) entry which is preliminary data.</text>
</comment>
<dbReference type="Pfam" id="PF13302">
    <property type="entry name" value="Acetyltransf_3"/>
    <property type="match status" value="1"/>
</dbReference>
<reference evidence="3 4" key="1">
    <citation type="submission" date="2018-01" db="EMBL/GenBank/DDBJ databases">
        <title>Draft genome sequence of Nonomuraea sp. KC333.</title>
        <authorList>
            <person name="Sahin N."/>
            <person name="Saygin H."/>
            <person name="Ay H."/>
        </authorList>
    </citation>
    <scope>NUCLEOTIDE SEQUENCE [LARGE SCALE GENOMIC DNA]</scope>
    <source>
        <strain evidence="3 4">KC333</strain>
    </source>
</reference>
<feature type="region of interest" description="Disordered" evidence="1">
    <location>
        <begin position="1"/>
        <end position="90"/>
    </location>
</feature>
<dbReference type="PROSITE" id="PS51186">
    <property type="entry name" value="GNAT"/>
    <property type="match status" value="1"/>
</dbReference>
<dbReference type="InterPro" id="IPR000182">
    <property type="entry name" value="GNAT_dom"/>
</dbReference>
<dbReference type="InterPro" id="IPR016181">
    <property type="entry name" value="Acyl_CoA_acyltransferase"/>
</dbReference>
<name>A0A2W2FM34_9ACTN</name>
<feature type="domain" description="N-acetyltransferase" evidence="2">
    <location>
        <begin position="113"/>
        <end position="274"/>
    </location>
</feature>
<sequence>MAGSTAPRLTRRPADGSRSPTRTRTQANGIEASRHRRPAMPWKTSAGVGPRLASVAGFLPTTSGSIPSGTTPPASAARPSPPPAPHETRTAGADIMDDLHVTIEPERIVTPTLILRSWSAEDAQGAFEIYGDPRIAKAIGRRQPVRDLAEMRKLLGDWDLQSSRSPVPQGLWAVEAADDGRLLGGATLLPFGPRDPRLVMGWHLRSEARGHGVAGQIGHALAHQAFLAADVDEVFVAAPAHNAGSLAVAKRLGMTVVDDVDWAHHGVRLEVLRMTRADLHRIRPGISLDYSYDPDGLDDW</sequence>
<dbReference type="Proteomes" id="UP000249304">
    <property type="component" value="Unassembled WGS sequence"/>
</dbReference>
<evidence type="ECO:0000256" key="1">
    <source>
        <dbReference type="SAM" id="MobiDB-lite"/>
    </source>
</evidence>
<dbReference type="OrthoDB" id="3533156at2"/>